<feature type="compositionally biased region" description="Polar residues" evidence="3">
    <location>
        <begin position="145"/>
        <end position="169"/>
    </location>
</feature>
<feature type="compositionally biased region" description="Basic and acidic residues" evidence="3">
    <location>
        <begin position="898"/>
        <end position="907"/>
    </location>
</feature>
<feature type="domain" description="Glycoside hydrolase family 5 C-terminal" evidence="4">
    <location>
        <begin position="955"/>
        <end position="1050"/>
    </location>
</feature>
<proteinExistence type="predicted"/>
<dbReference type="InterPro" id="IPR017853">
    <property type="entry name" value="GH"/>
</dbReference>
<feature type="region of interest" description="Disordered" evidence="3">
    <location>
        <begin position="857"/>
        <end position="907"/>
    </location>
</feature>
<dbReference type="Gene3D" id="3.20.20.80">
    <property type="entry name" value="Glycosidases"/>
    <property type="match status" value="1"/>
</dbReference>
<evidence type="ECO:0000313" key="6">
    <source>
        <dbReference type="Proteomes" id="UP000193411"/>
    </source>
</evidence>
<feature type="compositionally biased region" description="Basic and acidic residues" evidence="3">
    <location>
        <begin position="431"/>
        <end position="442"/>
    </location>
</feature>
<dbReference type="SUPFAM" id="SSF51445">
    <property type="entry name" value="(Trans)glycosidases"/>
    <property type="match status" value="1"/>
</dbReference>
<dbReference type="InterPro" id="IPR018087">
    <property type="entry name" value="Glyco_hydro_5_CS"/>
</dbReference>
<feature type="compositionally biased region" description="Pro residues" evidence="3">
    <location>
        <begin position="127"/>
        <end position="136"/>
    </location>
</feature>
<feature type="compositionally biased region" description="Low complexity" evidence="3">
    <location>
        <begin position="57"/>
        <end position="69"/>
    </location>
</feature>
<dbReference type="Pfam" id="PF18564">
    <property type="entry name" value="Glyco_hydro_5_C"/>
    <property type="match status" value="1"/>
</dbReference>
<reference evidence="5 6" key="1">
    <citation type="submission" date="2016-07" db="EMBL/GenBank/DDBJ databases">
        <title>Pervasive Adenine N6-methylation of Active Genes in Fungi.</title>
        <authorList>
            <consortium name="DOE Joint Genome Institute"/>
            <person name="Mondo S.J."/>
            <person name="Dannebaum R.O."/>
            <person name="Kuo R.C."/>
            <person name="Labutti K."/>
            <person name="Haridas S."/>
            <person name="Kuo A."/>
            <person name="Salamov A."/>
            <person name="Ahrendt S.R."/>
            <person name="Lipzen A."/>
            <person name="Sullivan W."/>
            <person name="Andreopoulos W.B."/>
            <person name="Clum A."/>
            <person name="Lindquist E."/>
            <person name="Daum C."/>
            <person name="Ramamoorthy G.K."/>
            <person name="Gryganskyi A."/>
            <person name="Culley D."/>
            <person name="Magnuson J.K."/>
            <person name="James T.Y."/>
            <person name="O'Malley M.A."/>
            <person name="Stajich J.E."/>
            <person name="Spatafora J.W."/>
            <person name="Visel A."/>
            <person name="Grigoriev I.V."/>
        </authorList>
    </citation>
    <scope>NUCLEOTIDE SEQUENCE [LARGE SCALE GENOMIC DNA]</scope>
    <source>
        <strain evidence="5 6">PL171</strain>
    </source>
</reference>
<feature type="compositionally biased region" description="Basic residues" evidence="3">
    <location>
        <begin position="871"/>
        <end position="884"/>
    </location>
</feature>
<feature type="region of interest" description="Disordered" evidence="3">
    <location>
        <begin position="1"/>
        <end position="81"/>
    </location>
</feature>
<feature type="region of interest" description="Disordered" evidence="3">
    <location>
        <begin position="119"/>
        <end position="170"/>
    </location>
</feature>
<keyword evidence="1" id="KW-0378">Hydrolase</keyword>
<evidence type="ECO:0000313" key="5">
    <source>
        <dbReference type="EMBL" id="ORZ37820.1"/>
    </source>
</evidence>
<feature type="region of interest" description="Disordered" evidence="3">
    <location>
        <begin position="424"/>
        <end position="444"/>
    </location>
</feature>
<dbReference type="PANTHER" id="PTHR31308:SF5">
    <property type="entry name" value="ERGOSTERYL-BETA-GLUCOSIDASE"/>
    <property type="match status" value="1"/>
</dbReference>
<keyword evidence="2" id="KW-0326">Glycosidase</keyword>
<dbReference type="GO" id="GO:1904462">
    <property type="term" value="P:ergosteryl 3-beta-D-glucoside catabolic process"/>
    <property type="evidence" value="ECO:0007669"/>
    <property type="project" value="TreeGrafter"/>
</dbReference>
<dbReference type="STRING" id="765915.A0A1Y2HT96"/>
<protein>
    <recommendedName>
        <fullName evidence="4">Glycoside hydrolase family 5 C-terminal domain-containing protein</fullName>
    </recommendedName>
</protein>
<feature type="compositionally biased region" description="Low complexity" evidence="3">
    <location>
        <begin position="921"/>
        <end position="935"/>
    </location>
</feature>
<dbReference type="InterPro" id="IPR041036">
    <property type="entry name" value="GH5_C"/>
</dbReference>
<evidence type="ECO:0000256" key="3">
    <source>
        <dbReference type="SAM" id="MobiDB-lite"/>
    </source>
</evidence>
<dbReference type="OrthoDB" id="9971853at2759"/>
<comment type="caution">
    <text evidence="5">The sequence shown here is derived from an EMBL/GenBank/DDBJ whole genome shotgun (WGS) entry which is preliminary data.</text>
</comment>
<feature type="compositionally biased region" description="Low complexity" evidence="3">
    <location>
        <begin position="857"/>
        <end position="870"/>
    </location>
</feature>
<evidence type="ECO:0000259" key="4">
    <source>
        <dbReference type="Pfam" id="PF18564"/>
    </source>
</evidence>
<accession>A0A1Y2HT96</accession>
<feature type="compositionally biased region" description="Basic residues" evidence="3">
    <location>
        <begin position="1"/>
        <end position="14"/>
    </location>
</feature>
<dbReference type="EMBL" id="MCFL01000011">
    <property type="protein sequence ID" value="ORZ37820.1"/>
    <property type="molecule type" value="Genomic_DNA"/>
</dbReference>
<feature type="compositionally biased region" description="Polar residues" evidence="3">
    <location>
        <begin position="38"/>
        <end position="56"/>
    </location>
</feature>
<dbReference type="GO" id="GO:0005975">
    <property type="term" value="P:carbohydrate metabolic process"/>
    <property type="evidence" value="ECO:0007669"/>
    <property type="project" value="InterPro"/>
</dbReference>
<gene>
    <name evidence="5" type="ORF">BCR44DRAFT_1459522</name>
</gene>
<organism evidence="5 6">
    <name type="scientific">Catenaria anguillulae PL171</name>
    <dbReference type="NCBI Taxonomy" id="765915"/>
    <lineage>
        <taxon>Eukaryota</taxon>
        <taxon>Fungi</taxon>
        <taxon>Fungi incertae sedis</taxon>
        <taxon>Blastocladiomycota</taxon>
        <taxon>Blastocladiomycetes</taxon>
        <taxon>Blastocladiales</taxon>
        <taxon>Catenariaceae</taxon>
        <taxon>Catenaria</taxon>
    </lineage>
</organism>
<evidence type="ECO:0000256" key="2">
    <source>
        <dbReference type="ARBA" id="ARBA00023295"/>
    </source>
</evidence>
<dbReference type="PANTHER" id="PTHR31308">
    <property type="match status" value="1"/>
</dbReference>
<dbReference type="InterPro" id="IPR052066">
    <property type="entry name" value="Glycosphingolipid_Hydrolases"/>
</dbReference>
<evidence type="ECO:0000256" key="1">
    <source>
        <dbReference type="ARBA" id="ARBA00022801"/>
    </source>
</evidence>
<name>A0A1Y2HT96_9FUNG</name>
<feature type="region of interest" description="Disordered" evidence="3">
    <location>
        <begin position="921"/>
        <end position="940"/>
    </location>
</feature>
<dbReference type="Proteomes" id="UP000193411">
    <property type="component" value="Unassembled WGS sequence"/>
</dbReference>
<dbReference type="AlphaFoldDB" id="A0A1Y2HT96"/>
<feature type="compositionally biased region" description="Polar residues" evidence="3">
    <location>
        <begin position="15"/>
        <end position="29"/>
    </location>
</feature>
<sequence>MIPNRRGNRHKRSKSASCAPSAGSQSASNAPRDPHSFVSPTKTGTAAPSASNSPSGTSQSVSTATSSARARARRQRNATFESIPYRKASLSAATLAPSSSSPVPDISISSDADAVVQIDANPQRKQPSPPVTGPPIPRDKHRRTASFSSVAIANRSSPARSRQQTNSITIDGVTLSKDSLTLTGDKAPSAASSNHPPLSASGVIHHHRLSIDSIASESHKDGPESYVYYPTSKPPASDWFAGGKLVLDGPTIRDAFGRTVMLRGVNLCGNSKLPTTPHADNPEHSEFFDTKSVSFVGRPFPLEEADEHFSRLAHWGLTFVRLLVPWEALEHAGPGKYDEEYITYLIKLCELMPKYGIRCFIDPHQDVWSRFSGGSGAPGWTFEVVGMDIRKFKATGAAHVHNAHLAGYCDCTVDPVTGVFKPRQTTGAKGDAQEEAKQRGPHGELPYQPMLWPSNYTKLASATMFTLFFAGATFAPNRMVDGENIQHYLQRHYLNCYKYLASRVKHLDAVIGFEVMNEPHQGYIGLHDMTRFDPTEALLLGDNPSALQSFLLGEGIEQDVEVWVRSWPVPSRYDSTRVVNAERERVWLPGYSCPWLAEGVYALDPESQTGGVLLKPRHFSHHPRTGVKIDFNQDFYLPFIQMYANAVHAEFPAAMIMAEPIPQELPPVFNTQIRNLVYAPHWYDVKSLFSKSFNGLITHDVPALRLSRNILAATYFGLSGAKRNYTRQLGRLKGIGEERVGSVPTIIGECGIPMDLNKRSAFDSGNYTHHKTFSMPSFRHWKQTYCTLPCGHTIPYAALSHILFGNDNTHGDYWNGEDFSIYSPRQHVQYQLKPEERRARRKSKLLKASLGVPIPSSTTTKLSAASTSKSRIAKRTAGAKKPAKLHLGGGSSSSNSLDNKDDDHERRPLLAHNDNKYDAMSSTASLDTSLTSPSSYGRQGAGFRHSPVCCAGRGYADKVEFDVKTLKFRLEFTAHQVKLANDRLTAAYFKYLTSEIPAQCYESVIYVPKYHYGYESLVVTVSDGHWAYFKGEQTLVWRIDEIAPGSTHWLQMEVKSRMDGKRGANSRRCCGNVQAWVRDTCSVM</sequence>
<dbReference type="PROSITE" id="PS00659">
    <property type="entry name" value="GLYCOSYL_HYDROL_F5"/>
    <property type="match status" value="1"/>
</dbReference>
<keyword evidence="6" id="KW-1185">Reference proteome</keyword>
<dbReference type="GO" id="GO:0050295">
    <property type="term" value="F:steryl-beta-glucosidase activity"/>
    <property type="evidence" value="ECO:0007669"/>
    <property type="project" value="TreeGrafter"/>
</dbReference>